<dbReference type="InterPro" id="IPR033121">
    <property type="entry name" value="PEPTIDASE_A1"/>
</dbReference>
<feature type="domain" description="Peptidase A1" evidence="6">
    <location>
        <begin position="77"/>
        <end position="398"/>
    </location>
</feature>
<evidence type="ECO:0000256" key="4">
    <source>
        <dbReference type="RuleBase" id="RU000454"/>
    </source>
</evidence>
<comment type="similarity">
    <text evidence="1 4">Belongs to the peptidase A1 family.</text>
</comment>
<dbReference type="PANTHER" id="PTHR47966">
    <property type="entry name" value="BETA-SITE APP-CLEAVING ENZYME, ISOFORM A-RELATED"/>
    <property type="match status" value="1"/>
</dbReference>
<evidence type="ECO:0000256" key="3">
    <source>
        <dbReference type="PIRSR" id="PIRSR601461-1"/>
    </source>
</evidence>
<dbReference type="PANTHER" id="PTHR47966:SF51">
    <property type="entry name" value="BETA-SITE APP-CLEAVING ENZYME, ISOFORM A-RELATED"/>
    <property type="match status" value="1"/>
</dbReference>
<dbReference type="GO" id="GO:0004190">
    <property type="term" value="F:aspartic-type endopeptidase activity"/>
    <property type="evidence" value="ECO:0007669"/>
    <property type="project" value="UniProtKB-KW"/>
</dbReference>
<dbReference type="InterPro" id="IPR021109">
    <property type="entry name" value="Peptidase_aspartic_dom_sf"/>
</dbReference>
<protein>
    <submittedName>
        <fullName evidence="7">Aspartic peptidase A1</fullName>
    </submittedName>
</protein>
<dbReference type="GO" id="GO:0006508">
    <property type="term" value="P:proteolysis"/>
    <property type="evidence" value="ECO:0007669"/>
    <property type="project" value="UniProtKB-KW"/>
</dbReference>
<evidence type="ECO:0000256" key="2">
    <source>
        <dbReference type="ARBA" id="ARBA00022750"/>
    </source>
</evidence>
<dbReference type="InterPro" id="IPR001969">
    <property type="entry name" value="Aspartic_peptidase_AS"/>
</dbReference>
<dbReference type="Pfam" id="PF00026">
    <property type="entry name" value="Asp"/>
    <property type="match status" value="1"/>
</dbReference>
<evidence type="ECO:0000313" key="8">
    <source>
        <dbReference type="Proteomes" id="UP000807306"/>
    </source>
</evidence>
<dbReference type="InterPro" id="IPR001461">
    <property type="entry name" value="Aspartic_peptidase_A1"/>
</dbReference>
<feature type="active site" evidence="3">
    <location>
        <position position="95"/>
    </location>
</feature>
<dbReference type="OrthoDB" id="660550at2759"/>
<evidence type="ECO:0000256" key="1">
    <source>
        <dbReference type="ARBA" id="ARBA00007447"/>
    </source>
</evidence>
<reference evidence="7" key="1">
    <citation type="submission" date="2020-11" db="EMBL/GenBank/DDBJ databases">
        <authorList>
            <consortium name="DOE Joint Genome Institute"/>
            <person name="Ahrendt S."/>
            <person name="Riley R."/>
            <person name="Andreopoulos W."/>
            <person name="Labutti K."/>
            <person name="Pangilinan J."/>
            <person name="Ruiz-Duenas F.J."/>
            <person name="Barrasa J.M."/>
            <person name="Sanchez-Garcia M."/>
            <person name="Camarero S."/>
            <person name="Miyauchi S."/>
            <person name="Serrano A."/>
            <person name="Linde D."/>
            <person name="Babiker R."/>
            <person name="Drula E."/>
            <person name="Ayuso-Fernandez I."/>
            <person name="Pacheco R."/>
            <person name="Padilla G."/>
            <person name="Ferreira P."/>
            <person name="Barriuso J."/>
            <person name="Kellner H."/>
            <person name="Castanera R."/>
            <person name="Alfaro M."/>
            <person name="Ramirez L."/>
            <person name="Pisabarro A.G."/>
            <person name="Kuo A."/>
            <person name="Tritt A."/>
            <person name="Lipzen A."/>
            <person name="He G."/>
            <person name="Yan M."/>
            <person name="Ng V."/>
            <person name="Cullen D."/>
            <person name="Martin F."/>
            <person name="Rosso M.-N."/>
            <person name="Henrissat B."/>
            <person name="Hibbett D."/>
            <person name="Martinez A.T."/>
            <person name="Grigoriev I.V."/>
        </authorList>
    </citation>
    <scope>NUCLEOTIDE SEQUENCE</scope>
    <source>
        <strain evidence="7">CBS 506.95</strain>
    </source>
</reference>
<keyword evidence="8" id="KW-1185">Reference proteome</keyword>
<dbReference type="InterPro" id="IPR034164">
    <property type="entry name" value="Pepsin-like_dom"/>
</dbReference>
<dbReference type="EMBL" id="MU157826">
    <property type="protein sequence ID" value="KAF9534255.1"/>
    <property type="molecule type" value="Genomic_DNA"/>
</dbReference>
<feature type="active site" evidence="3">
    <location>
        <position position="280"/>
    </location>
</feature>
<dbReference type="AlphaFoldDB" id="A0A9P6ERU8"/>
<dbReference type="CDD" id="cd05471">
    <property type="entry name" value="pepsin_like"/>
    <property type="match status" value="1"/>
</dbReference>
<comment type="caution">
    <text evidence="7">The sequence shown here is derived from an EMBL/GenBank/DDBJ whole genome shotgun (WGS) entry which is preliminary data.</text>
</comment>
<feature type="signal peptide" evidence="5">
    <location>
        <begin position="1"/>
        <end position="18"/>
    </location>
</feature>
<evidence type="ECO:0000259" key="6">
    <source>
        <dbReference type="PROSITE" id="PS51767"/>
    </source>
</evidence>
<dbReference type="PROSITE" id="PS00141">
    <property type="entry name" value="ASP_PROTEASE"/>
    <property type="match status" value="2"/>
</dbReference>
<dbReference type="PROSITE" id="PS51767">
    <property type="entry name" value="PEPTIDASE_A1"/>
    <property type="match status" value="1"/>
</dbReference>
<dbReference type="PRINTS" id="PR00792">
    <property type="entry name" value="PEPSIN"/>
</dbReference>
<dbReference type="SUPFAM" id="SSF50630">
    <property type="entry name" value="Acid proteases"/>
    <property type="match status" value="1"/>
</dbReference>
<evidence type="ECO:0000313" key="7">
    <source>
        <dbReference type="EMBL" id="KAF9534255.1"/>
    </source>
</evidence>
<dbReference type="Proteomes" id="UP000807306">
    <property type="component" value="Unassembled WGS sequence"/>
</dbReference>
<keyword evidence="4" id="KW-0378">Hydrolase</keyword>
<feature type="chain" id="PRO_5040285007" evidence="5">
    <location>
        <begin position="19"/>
        <end position="408"/>
    </location>
</feature>
<dbReference type="Gene3D" id="2.40.70.10">
    <property type="entry name" value="Acid Proteases"/>
    <property type="match status" value="2"/>
</dbReference>
<name>A0A9P6ERU8_9AGAR</name>
<proteinExistence type="inferred from homology"/>
<evidence type="ECO:0000256" key="5">
    <source>
        <dbReference type="SAM" id="SignalP"/>
    </source>
</evidence>
<sequence length="408" mass="42666">MFSKTLLSTLSLALVVSASPILVDKAPVNLDLTRRLNLTSTHNLVRHDRARAQQLKASRGAGTGVISSPADNQAVTYVASVSVGNPATTYSLLIDTGSSNTWVGAQINNLYHPSLTTKPTLDAVSVTYGSGSFSGLEVIDKVSLGSGLTIPEQSIGVATPITAAGFNGVDGILGIGPVNLTVGTLTPGSTKAIPTVTDNLYSLGIINSNVLSISFEPTTTEQVTNGELTWGGVDSSLYSGDITYVPITSTFPASEYWGIDQSVKYGTSNEILSNTAGIVDTGTTLILLATDAYNKYVSATGAVLDNATGLLQISPSQYSNLQSLFFNIGGTAFELTPNAQIFPRSLNTEIGGSSNSIYLIVADLGADSGQGLDFINGYAFLERFYSVYDTSNKRVGIANTPFTHATTN</sequence>
<gene>
    <name evidence="7" type="ORF">CPB83DRAFT_804050</name>
</gene>
<keyword evidence="4" id="KW-0645">Protease</keyword>
<keyword evidence="5" id="KW-0732">Signal</keyword>
<keyword evidence="2 4" id="KW-0064">Aspartyl protease</keyword>
<organism evidence="7 8">
    <name type="scientific">Crepidotus variabilis</name>
    <dbReference type="NCBI Taxonomy" id="179855"/>
    <lineage>
        <taxon>Eukaryota</taxon>
        <taxon>Fungi</taxon>
        <taxon>Dikarya</taxon>
        <taxon>Basidiomycota</taxon>
        <taxon>Agaricomycotina</taxon>
        <taxon>Agaricomycetes</taxon>
        <taxon>Agaricomycetidae</taxon>
        <taxon>Agaricales</taxon>
        <taxon>Agaricineae</taxon>
        <taxon>Crepidotaceae</taxon>
        <taxon>Crepidotus</taxon>
    </lineage>
</organism>
<accession>A0A9P6ERU8</accession>